<dbReference type="RefSeq" id="WP_313844961.1">
    <property type="nucleotide sequence ID" value="NZ_JAVLAM010000001.1"/>
</dbReference>
<accession>A0AAW8W6S9</accession>
<dbReference type="InterPro" id="IPR017946">
    <property type="entry name" value="PLC-like_Pdiesterase_TIM-brl"/>
</dbReference>
<dbReference type="PANTHER" id="PTHR46211">
    <property type="entry name" value="GLYCEROPHOSPHORYL DIESTER PHOSPHODIESTERASE"/>
    <property type="match status" value="1"/>
</dbReference>
<feature type="transmembrane region" description="Helical" evidence="1">
    <location>
        <begin position="66"/>
        <end position="84"/>
    </location>
</feature>
<dbReference type="SUPFAM" id="SSF51695">
    <property type="entry name" value="PLC-like phosphodiesterases"/>
    <property type="match status" value="1"/>
</dbReference>
<feature type="transmembrane region" description="Helical" evidence="1">
    <location>
        <begin position="104"/>
        <end position="127"/>
    </location>
</feature>
<comment type="caution">
    <text evidence="3">The sequence shown here is derived from an EMBL/GenBank/DDBJ whole genome shotgun (WGS) entry which is preliminary data.</text>
</comment>
<sequence>MLQVWCPELSIAWRPSRHWMAWTGLVIGGGILALPWGLWGLSSRFWVRLPINAQVVNWVTLNRRPFLVGVALVYLIILGWGLLWGPRHLRITPHNRRGTPLQMLAAVGVQVGLLAVWLLMSGSIVWANYWLDQRATLLTIRWVTAGSLLLILLGFTVASLLGSTTLAWSWVGQPQLTAPIKKDHHHRWWTLGFWLVWLVVSGAVVTQTLTSPRLGATTLISHRGVDHHRGVQNTLGALRAVHAEHPQYVEMDLHETQDHQWVVLHDESLQALAGRDVRPAQRPLRDLVGLPLHEHGQTGRLVSWQRYLKVAEDLHQPLLVELKTTPQDSPGMAVRFARQYGKRLRRDGSAVHSLDYRVVATLRQRCPQLRTGYITPFNWVDPRSVPADFYSFQRLSVSDQFILAAHQQHATAYLWTPDQPLAMTTLWALGADGQITNELAELRRVVRQRPQQAYWAILWNFTLSYI</sequence>
<dbReference type="Proteomes" id="UP001254075">
    <property type="component" value="Unassembled WGS sequence"/>
</dbReference>
<organism evidence="3 4">
    <name type="scientific">Levilactobacillus namurensis</name>
    <dbReference type="NCBI Taxonomy" id="380393"/>
    <lineage>
        <taxon>Bacteria</taxon>
        <taxon>Bacillati</taxon>
        <taxon>Bacillota</taxon>
        <taxon>Bacilli</taxon>
        <taxon>Lactobacillales</taxon>
        <taxon>Lactobacillaceae</taxon>
        <taxon>Levilactobacillus</taxon>
    </lineage>
</organism>
<reference evidence="3" key="1">
    <citation type="submission" date="2023-08" db="EMBL/GenBank/DDBJ databases">
        <authorList>
            <person name="Page C.A."/>
            <person name="Perez-Diaz I.M."/>
        </authorList>
    </citation>
    <scope>NUCLEOTIDE SEQUENCE</scope>
    <source>
        <strain evidence="3">3.8.38</strain>
    </source>
</reference>
<evidence type="ECO:0000256" key="1">
    <source>
        <dbReference type="SAM" id="Phobius"/>
    </source>
</evidence>
<dbReference type="Gene3D" id="3.20.20.190">
    <property type="entry name" value="Phosphatidylinositol (PI) phosphodiesterase"/>
    <property type="match status" value="1"/>
</dbReference>
<keyword evidence="1" id="KW-0472">Membrane</keyword>
<keyword evidence="1" id="KW-0812">Transmembrane</keyword>
<feature type="transmembrane region" description="Helical" evidence="1">
    <location>
        <begin position="188"/>
        <end position="209"/>
    </location>
</feature>
<dbReference type="PANTHER" id="PTHR46211:SF8">
    <property type="entry name" value="PHOSPHODIESTERASE"/>
    <property type="match status" value="1"/>
</dbReference>
<keyword evidence="1" id="KW-1133">Transmembrane helix</keyword>
<dbReference type="GO" id="GO:0008081">
    <property type="term" value="F:phosphoric diester hydrolase activity"/>
    <property type="evidence" value="ECO:0007669"/>
    <property type="project" value="InterPro"/>
</dbReference>
<proteinExistence type="predicted"/>
<evidence type="ECO:0000313" key="3">
    <source>
        <dbReference type="EMBL" id="MDT7014098.1"/>
    </source>
</evidence>
<dbReference type="PROSITE" id="PS51704">
    <property type="entry name" value="GP_PDE"/>
    <property type="match status" value="1"/>
</dbReference>
<dbReference type="InterPro" id="IPR030395">
    <property type="entry name" value="GP_PDE_dom"/>
</dbReference>
<gene>
    <name evidence="3" type="ORF">RI532_06630</name>
</gene>
<evidence type="ECO:0000313" key="4">
    <source>
        <dbReference type="Proteomes" id="UP001254075"/>
    </source>
</evidence>
<feature type="domain" description="GP-PDE" evidence="2">
    <location>
        <begin position="217"/>
        <end position="446"/>
    </location>
</feature>
<name>A0AAW8W6S9_9LACO</name>
<dbReference type="GO" id="GO:0006629">
    <property type="term" value="P:lipid metabolic process"/>
    <property type="evidence" value="ECO:0007669"/>
    <property type="project" value="InterPro"/>
</dbReference>
<dbReference type="AlphaFoldDB" id="A0AAW8W6S9"/>
<feature type="transmembrane region" description="Helical" evidence="1">
    <location>
        <begin position="19"/>
        <end position="39"/>
    </location>
</feature>
<evidence type="ECO:0000259" key="2">
    <source>
        <dbReference type="PROSITE" id="PS51704"/>
    </source>
</evidence>
<feature type="transmembrane region" description="Helical" evidence="1">
    <location>
        <begin position="147"/>
        <end position="168"/>
    </location>
</feature>
<protein>
    <submittedName>
        <fullName evidence="3">Glycerophosphodiester phosphodiesterase</fullName>
    </submittedName>
</protein>
<dbReference type="Pfam" id="PF03009">
    <property type="entry name" value="GDPD"/>
    <property type="match status" value="1"/>
</dbReference>
<dbReference type="CDD" id="cd08579">
    <property type="entry name" value="GDPD_memb_like"/>
    <property type="match status" value="1"/>
</dbReference>
<dbReference type="EMBL" id="JAVLAM010000001">
    <property type="protein sequence ID" value="MDT7014098.1"/>
    <property type="molecule type" value="Genomic_DNA"/>
</dbReference>